<comment type="caution">
    <text evidence="1">The sequence shown here is derived from an EMBL/GenBank/DDBJ whole genome shotgun (WGS) entry which is preliminary data.</text>
</comment>
<dbReference type="EMBL" id="LZMT01000017">
    <property type="protein sequence ID" value="OBX64311.1"/>
    <property type="molecule type" value="Genomic_DNA"/>
</dbReference>
<accession>A0AA91FIS3</accession>
<protein>
    <submittedName>
        <fullName evidence="1">Uncharacterized protein</fullName>
    </submittedName>
</protein>
<evidence type="ECO:0000313" key="1">
    <source>
        <dbReference type="EMBL" id="OBX64311.1"/>
    </source>
</evidence>
<proteinExistence type="predicted"/>
<sequence>MLNVIAKIAEEKNLSEHQAELLEFIYKNRHKEIFIASVASVSKSGMSRNIKLGIVKNNTFLNVTHLIAKLTGEKLSRDKEALLIKGCGMDMIFSIIYSVYCKLECISDANTRYNYF</sequence>
<organism evidence="1">
    <name type="scientific">Faucicola osloensis</name>
    <name type="common">Moraxella osloensis</name>
    <dbReference type="NCBI Taxonomy" id="34062"/>
    <lineage>
        <taxon>Bacteria</taxon>
        <taxon>Pseudomonadati</taxon>
        <taxon>Pseudomonadota</taxon>
        <taxon>Gammaproteobacteria</taxon>
        <taxon>Moraxellales</taxon>
        <taxon>Moraxellaceae</taxon>
        <taxon>Faucicola</taxon>
    </lineage>
</organism>
<dbReference type="AlphaFoldDB" id="A0AA91FIS3"/>
<gene>
    <name evidence="1" type="ORF">A9299_09905</name>
</gene>
<reference evidence="1" key="1">
    <citation type="submission" date="2016-06" db="EMBL/GenBank/DDBJ databases">
        <title>Draft genome of Moraxella osloensis CCUG 67237.</title>
        <authorList>
            <person name="Salva-Serra F."/>
            <person name="Engstrom-Jakobsson H."/>
            <person name="Thorell K."/>
            <person name="Gonzales-Siles L."/>
            <person name="Karlsson R."/>
            <person name="Boulund F."/>
            <person name="Engstrand L."/>
            <person name="Kristiansson E."/>
            <person name="Moore E."/>
        </authorList>
    </citation>
    <scope>NUCLEOTIDE SEQUENCE [LARGE SCALE GENOMIC DNA]</scope>
    <source>
        <strain evidence="1">CCUG 67237</strain>
    </source>
</reference>
<name>A0AA91FIS3_FAUOS</name>